<keyword evidence="2" id="KW-1185">Reference proteome</keyword>
<name>A0A0M5M7R0_9CAUD</name>
<proteinExistence type="predicted"/>
<dbReference type="Proteomes" id="UP000201970">
    <property type="component" value="Segment"/>
</dbReference>
<evidence type="ECO:0000313" key="2">
    <source>
        <dbReference type="Proteomes" id="UP000201970"/>
    </source>
</evidence>
<organism evidence="1 2">
    <name type="scientific">Citrobacter phage Margaery</name>
    <dbReference type="NCBI Taxonomy" id="1701810"/>
    <lineage>
        <taxon>Viruses</taxon>
        <taxon>Duplodnaviria</taxon>
        <taxon>Heunggongvirae</taxon>
        <taxon>Uroviricota</taxon>
        <taxon>Caudoviricetes</taxon>
        <taxon>Pantevenvirales</taxon>
        <taxon>Straboviridae</taxon>
        <taxon>Pseudotevenvirus</taxon>
        <taxon>Pseudotevenvirus margaery</taxon>
    </lineage>
</organism>
<protein>
    <submittedName>
        <fullName evidence="1">Uncharacterized protein</fullName>
    </submittedName>
</protein>
<dbReference type="GeneID" id="26647414"/>
<dbReference type="Pfam" id="PF18143">
    <property type="entry name" value="HAD_SAK_2"/>
    <property type="match status" value="1"/>
</dbReference>
<gene>
    <name evidence="1" type="ORF">CPT_Margaery229</name>
</gene>
<accession>A0A0M5M7R0</accession>
<dbReference type="KEGG" id="vg:26647414"/>
<sequence>MTELNHECLKDLSEGKEIGNVIFLDIDGVLNNMRCMKFGEHMDIECARHLRRIVNHANCDIVISSTWRIGNTTHTLREIFYPWGLYRIIGKTCTNLTDRQAGRGDEIKAWIDTFGCKNYLILDDDTDMLPEQSEHFINTDGFVGLTEEQSTYAIRNVFGVTNPFCPECNGYGRVNQYDKCPSCDGKILLL</sequence>
<dbReference type="EMBL" id="KT381880">
    <property type="protein sequence ID" value="ALF01918.1"/>
    <property type="molecule type" value="Genomic_DNA"/>
</dbReference>
<reference evidence="1 2" key="1">
    <citation type="submission" date="2015-08" db="EMBL/GenBank/DDBJ databases">
        <title>The Complete Genome of Citrobacter freundii Myophage Margaery.</title>
        <authorList>
            <person name="Yi D."/>
            <person name="Cadungog J.N."/>
            <person name="Cahill J.L."/>
            <person name="Rasche E.S."/>
            <person name="Everett G.F.K."/>
        </authorList>
    </citation>
    <scope>NUCLEOTIDE SEQUENCE [LARGE SCALE GENOMIC DNA]</scope>
</reference>
<dbReference type="RefSeq" id="YP_009195044.1">
    <property type="nucleotide sequence ID" value="NC_028755.1"/>
</dbReference>
<evidence type="ECO:0000313" key="1">
    <source>
        <dbReference type="EMBL" id="ALF01918.1"/>
    </source>
</evidence>